<dbReference type="AlphaFoldDB" id="A0A1I4BLR7"/>
<evidence type="ECO:0000313" key="2">
    <source>
        <dbReference type="Proteomes" id="UP000199607"/>
    </source>
</evidence>
<sequence>MSLGDDTPDKLAYDLAQTNFDAVERDGYRAEWSDDDSAVEVFEVGADERVAYDAEDLLRAESDVEVRNARDISP</sequence>
<reference evidence="2" key="1">
    <citation type="submission" date="2016-10" db="EMBL/GenBank/DDBJ databases">
        <authorList>
            <person name="Varghese N."/>
            <person name="Submissions S."/>
        </authorList>
    </citation>
    <scope>NUCLEOTIDE SEQUENCE [LARGE SCALE GENOMIC DNA]</scope>
    <source>
        <strain evidence="2">CGMCC 1.7738</strain>
    </source>
</reference>
<dbReference type="Proteomes" id="UP000199607">
    <property type="component" value="Unassembled WGS sequence"/>
</dbReference>
<dbReference type="RefSeq" id="WP_089865614.1">
    <property type="nucleotide sequence ID" value="NZ_FOTC01000001.1"/>
</dbReference>
<accession>A0A1I4BLR7</accession>
<name>A0A1I4BLR7_9EURY</name>
<protein>
    <submittedName>
        <fullName evidence="1">Uncharacterized protein</fullName>
    </submittedName>
</protein>
<keyword evidence="2" id="KW-1185">Reference proteome</keyword>
<gene>
    <name evidence="1" type="ORF">SAMN04487950_0646</name>
</gene>
<evidence type="ECO:0000313" key="1">
    <source>
        <dbReference type="EMBL" id="SFK69802.1"/>
    </source>
</evidence>
<proteinExistence type="predicted"/>
<dbReference type="EMBL" id="FOTC01000001">
    <property type="protein sequence ID" value="SFK69802.1"/>
    <property type="molecule type" value="Genomic_DNA"/>
</dbReference>
<organism evidence="1 2">
    <name type="scientific">Halogranum rubrum</name>
    <dbReference type="NCBI Taxonomy" id="553466"/>
    <lineage>
        <taxon>Archaea</taxon>
        <taxon>Methanobacteriati</taxon>
        <taxon>Methanobacteriota</taxon>
        <taxon>Stenosarchaea group</taxon>
        <taxon>Halobacteria</taxon>
        <taxon>Halobacteriales</taxon>
        <taxon>Haloferacaceae</taxon>
    </lineage>
</organism>